<comment type="caution">
    <text evidence="4">The sequence shown here is derived from an EMBL/GenBank/DDBJ whole genome shotgun (WGS) entry which is preliminary data.</text>
</comment>
<dbReference type="PANTHER" id="PTHR43861">
    <property type="entry name" value="TRANS-ACONITATE 2-METHYLTRANSFERASE-RELATED"/>
    <property type="match status" value="1"/>
</dbReference>
<evidence type="ECO:0000256" key="1">
    <source>
        <dbReference type="ARBA" id="ARBA00022603"/>
    </source>
</evidence>
<dbReference type="InterPro" id="IPR014937">
    <property type="entry name" value="DUF1810"/>
</dbReference>
<dbReference type="InterPro" id="IPR041698">
    <property type="entry name" value="Methyltransf_25"/>
</dbReference>
<organism evidence="4 5">
    <name type="scientific">Pseudomonas abyssi</name>
    <dbReference type="NCBI Taxonomy" id="170540"/>
    <lineage>
        <taxon>Bacteria</taxon>
        <taxon>Pseudomonadati</taxon>
        <taxon>Pseudomonadota</taxon>
        <taxon>Gammaproteobacteria</taxon>
        <taxon>Pseudomonadales</taxon>
        <taxon>Pseudomonadaceae</taxon>
        <taxon>Pseudomonas</taxon>
    </lineage>
</organism>
<evidence type="ECO:0000313" key="4">
    <source>
        <dbReference type="EMBL" id="PBK03485.1"/>
    </source>
</evidence>
<proteinExistence type="predicted"/>
<protein>
    <recommendedName>
        <fullName evidence="3">Methyltransferase domain-containing protein</fullName>
    </recommendedName>
</protein>
<dbReference type="SUPFAM" id="SSF53335">
    <property type="entry name" value="S-adenosyl-L-methionine-dependent methyltransferases"/>
    <property type="match status" value="1"/>
</dbReference>
<dbReference type="CDD" id="cd02440">
    <property type="entry name" value="AdoMet_MTases"/>
    <property type="match status" value="1"/>
</dbReference>
<evidence type="ECO:0000259" key="3">
    <source>
        <dbReference type="Pfam" id="PF13649"/>
    </source>
</evidence>
<feature type="domain" description="Methyltransferase" evidence="3">
    <location>
        <begin position="199"/>
        <end position="288"/>
    </location>
</feature>
<evidence type="ECO:0000313" key="5">
    <source>
        <dbReference type="Proteomes" id="UP000242313"/>
    </source>
</evidence>
<dbReference type="SUPFAM" id="SSF140736">
    <property type="entry name" value="Rv1873-like"/>
    <property type="match status" value="1"/>
</dbReference>
<dbReference type="Pfam" id="PF13649">
    <property type="entry name" value="Methyltransf_25"/>
    <property type="match status" value="1"/>
</dbReference>
<dbReference type="Proteomes" id="UP000242313">
    <property type="component" value="Unassembled WGS sequence"/>
</dbReference>
<dbReference type="InterPro" id="IPR029063">
    <property type="entry name" value="SAM-dependent_MTases_sf"/>
</dbReference>
<dbReference type="GO" id="GO:0008168">
    <property type="term" value="F:methyltransferase activity"/>
    <property type="evidence" value="ECO:0007669"/>
    <property type="project" value="UniProtKB-KW"/>
</dbReference>
<dbReference type="InterPro" id="IPR036287">
    <property type="entry name" value="Rv1873-like_sf"/>
</dbReference>
<dbReference type="Gene3D" id="3.40.50.150">
    <property type="entry name" value="Vaccinia Virus protein VP39"/>
    <property type="match status" value="1"/>
</dbReference>
<evidence type="ECO:0000256" key="2">
    <source>
        <dbReference type="ARBA" id="ARBA00022679"/>
    </source>
</evidence>
<keyword evidence="5" id="KW-1185">Reference proteome</keyword>
<dbReference type="Gene3D" id="1.25.40.380">
    <property type="entry name" value="Protein of unknown function DUF1810"/>
    <property type="match status" value="1"/>
</dbReference>
<dbReference type="Pfam" id="PF08837">
    <property type="entry name" value="DUF1810"/>
    <property type="match status" value="1"/>
</dbReference>
<reference evidence="4 5" key="1">
    <citation type="submission" date="2017-09" db="EMBL/GenBank/DDBJ databases">
        <title>Pseudomonas abyssi sp. nov. isolated from Abyssopelagic Water.</title>
        <authorList>
            <person name="Wei Y."/>
        </authorList>
    </citation>
    <scope>NUCLEOTIDE SEQUENCE [LARGE SCALE GENOMIC DNA]</scope>
    <source>
        <strain evidence="4 5">MT5</strain>
    </source>
</reference>
<dbReference type="GO" id="GO:0032259">
    <property type="term" value="P:methylation"/>
    <property type="evidence" value="ECO:0007669"/>
    <property type="project" value="UniProtKB-KW"/>
</dbReference>
<dbReference type="EMBL" id="NTMR01000019">
    <property type="protein sequence ID" value="PBK03485.1"/>
    <property type="molecule type" value="Genomic_DNA"/>
</dbReference>
<keyword evidence="1" id="KW-0489">Methyltransferase</keyword>
<sequence length="353" mass="38893">MTDPHNLQRFLDAQADGYAAALAELQAGRKTSHWMWFVFPQLAGLGRSSTAQFYAIADLTEARAYLAHPVLGARLEACARALLAWPERSAWQILGSPDDLKLRSSMTLFAQAAPDNPLFSEVLAVFCAGEPDARTLQLLGVADSSTSAADDEAMQLASRTLGHYQTNAERFREGTQDHDVSQNIDALLRHIQAPAPWQILDLGCGPGRDLRTFRALGHNAVGLDGAEAFVQMAREASGCEVWHQDFLALDLPAARFDGVFANACLFHIPSHLLPGALAQLHQTLKPGGVLFSSNPRGEDQEGWSGERYGAYYRLETWRALLQAAGFVELEHYYRPSGLPREQQPWLASVWRRG</sequence>
<accession>A0A2A3MFR9</accession>
<gene>
    <name evidence="4" type="ORF">CNQ84_14565</name>
</gene>
<name>A0A2A3MFR9_9PSED</name>
<dbReference type="AlphaFoldDB" id="A0A2A3MFR9"/>
<keyword evidence="2" id="KW-0808">Transferase</keyword>
<dbReference type="PANTHER" id="PTHR43861:SF1">
    <property type="entry name" value="TRANS-ACONITATE 2-METHYLTRANSFERASE"/>
    <property type="match status" value="1"/>
</dbReference>